<dbReference type="InterPro" id="IPR037049">
    <property type="entry name" value="DUF1214_C_sf"/>
</dbReference>
<dbReference type="PANTHER" id="PTHR36509:SF3">
    <property type="entry name" value="SIGNAL PEPTIDE PROTEIN"/>
    <property type="match status" value="1"/>
</dbReference>
<organism evidence="3 4">
    <name type="scientific">Lithohypha guttulata</name>
    <dbReference type="NCBI Taxonomy" id="1690604"/>
    <lineage>
        <taxon>Eukaryota</taxon>
        <taxon>Fungi</taxon>
        <taxon>Dikarya</taxon>
        <taxon>Ascomycota</taxon>
        <taxon>Pezizomycotina</taxon>
        <taxon>Eurotiomycetes</taxon>
        <taxon>Chaetothyriomycetidae</taxon>
        <taxon>Chaetothyriales</taxon>
        <taxon>Trichomeriaceae</taxon>
        <taxon>Lithohypha</taxon>
    </lineage>
</organism>
<feature type="domain" description="DUF1254" evidence="2">
    <location>
        <begin position="53"/>
        <end position="189"/>
    </location>
</feature>
<comment type="caution">
    <text evidence="3">The sequence shown here is derived from an EMBL/GenBank/DDBJ whole genome shotgun (WGS) entry which is preliminary data.</text>
</comment>
<keyword evidence="4" id="KW-1185">Reference proteome</keyword>
<evidence type="ECO:0000313" key="3">
    <source>
        <dbReference type="EMBL" id="KAK5085997.1"/>
    </source>
</evidence>
<dbReference type="Gene3D" id="2.60.120.600">
    <property type="entry name" value="Domain of unknown function DUF1214, C-terminal domain"/>
    <property type="match status" value="1"/>
</dbReference>
<accession>A0ABR0K3Q7</accession>
<proteinExistence type="predicted"/>
<gene>
    <name evidence="3" type="ORF">LTR24_007147</name>
</gene>
<evidence type="ECO:0000313" key="4">
    <source>
        <dbReference type="Proteomes" id="UP001345013"/>
    </source>
</evidence>
<name>A0ABR0K3Q7_9EURO</name>
<dbReference type="Pfam" id="PF06863">
    <property type="entry name" value="DUF1254"/>
    <property type="match status" value="1"/>
</dbReference>
<dbReference type="EMBL" id="JAVRRG010000103">
    <property type="protein sequence ID" value="KAK5085997.1"/>
    <property type="molecule type" value="Genomic_DNA"/>
</dbReference>
<dbReference type="SUPFAM" id="SSF160935">
    <property type="entry name" value="VPA0735-like"/>
    <property type="match status" value="1"/>
</dbReference>
<evidence type="ECO:0000259" key="2">
    <source>
        <dbReference type="Pfam" id="PF06863"/>
    </source>
</evidence>
<sequence length="454" mass="50765">MFDTKTDLRNDNTSNRTRRTAGDDQYALNFAYMYGYPLLEFGKYVATFPGASVNTIYHDRQLSTSSVFKVIRPNVDTLYSTVFVDLSSHDLAITVPDIQDRYWVWPFYDPYGNVVGEIGSLQGHQPGKWLVRFADRDFGIHQGSPQGTNGYVGYINFPAAYGILLGRIATTPTAADQKLANQFQDQVEVDSVKRNAEPMAPPLNLSMLTLPEHRPSDKASIPQAVLRLTAALADYNQSPAFTCPPNVDLSGGPKYAETQSRAALNADKIDLGNNWSLNFPGCQGAFGPHYAARYYIAKRGYLSLTTDQAIYPSLKGHLQVGADEAILLRFPRKPVLIPSGFWSVTAYNRAQYLIPNEQNRYCIGDRDDMTFVDGTPLSEESKDGEFCILLQPADVTPRPRWRCNWLPLPAGGGEFSITVRWYGARKEMYTALTNAFVPKFEWTKAITQSQKSKL</sequence>
<feature type="domain" description="DUF1214" evidence="1">
    <location>
        <begin position="326"/>
        <end position="425"/>
    </location>
</feature>
<dbReference type="InterPro" id="IPR010679">
    <property type="entry name" value="DUF1254"/>
</dbReference>
<dbReference type="Proteomes" id="UP001345013">
    <property type="component" value="Unassembled WGS sequence"/>
</dbReference>
<evidence type="ECO:0000259" key="1">
    <source>
        <dbReference type="Pfam" id="PF06742"/>
    </source>
</evidence>
<dbReference type="Gene3D" id="2.60.40.1610">
    <property type="entry name" value="Domain of unknown function DUF1254"/>
    <property type="match status" value="1"/>
</dbReference>
<dbReference type="InterPro" id="IPR037050">
    <property type="entry name" value="DUF1254_sf"/>
</dbReference>
<dbReference type="PANTHER" id="PTHR36509">
    <property type="entry name" value="BLL3101 PROTEIN"/>
    <property type="match status" value="1"/>
</dbReference>
<dbReference type="Pfam" id="PF06742">
    <property type="entry name" value="DUF1214"/>
    <property type="match status" value="1"/>
</dbReference>
<protein>
    <submittedName>
        <fullName evidence="3">Uncharacterized protein</fullName>
    </submittedName>
</protein>
<reference evidence="3 4" key="1">
    <citation type="submission" date="2023-08" db="EMBL/GenBank/DDBJ databases">
        <title>Black Yeasts Isolated from many extreme environments.</title>
        <authorList>
            <person name="Coleine C."/>
            <person name="Stajich J.E."/>
            <person name="Selbmann L."/>
        </authorList>
    </citation>
    <scope>NUCLEOTIDE SEQUENCE [LARGE SCALE GENOMIC DNA]</scope>
    <source>
        <strain evidence="3 4">CCFEE 5885</strain>
    </source>
</reference>
<dbReference type="InterPro" id="IPR010621">
    <property type="entry name" value="DUF1214"/>
</dbReference>